<dbReference type="InterPro" id="IPR001647">
    <property type="entry name" value="HTH_TetR"/>
</dbReference>
<dbReference type="RefSeq" id="WP_265417508.1">
    <property type="nucleotide sequence ID" value="NZ_CP093443.1"/>
</dbReference>
<reference evidence="7" key="1">
    <citation type="submission" date="2022-03" db="EMBL/GenBank/DDBJ databases">
        <title>Brevibacterium spongiae sp. nov., isolated from marine sponge.</title>
        <authorList>
            <person name="Li Z."/>
            <person name="Zhang M."/>
        </authorList>
    </citation>
    <scope>NUCLEOTIDE SEQUENCE</scope>
    <source>
        <strain evidence="7">WHS-Z9</strain>
    </source>
</reference>
<sequence>MARKNAAVRREEILAATVEEIDASGLRALRVSDVAARLGLSASLVIYHFETKEALVSAAFDYAGRQDIEHSREIAAGRVRNSAAERAWDGAAGMDGASPLSPARNRLRDVVGWYMPSGSSRSWKIWIDAWSAGLFDEAVSSTYAALDREWKSVLRGLMDEAIAAGECRTPTGGTEACATRILAYLDGLAIQVMVNPSAVDTAVLATWVDDFLSHELG</sequence>
<dbReference type="Pfam" id="PF13977">
    <property type="entry name" value="TetR_C_6"/>
    <property type="match status" value="1"/>
</dbReference>
<dbReference type="Proteomes" id="UP001064879">
    <property type="component" value="Chromosome"/>
</dbReference>
<evidence type="ECO:0000259" key="6">
    <source>
        <dbReference type="PROSITE" id="PS50977"/>
    </source>
</evidence>
<dbReference type="Pfam" id="PF00440">
    <property type="entry name" value="TetR_N"/>
    <property type="match status" value="1"/>
</dbReference>
<dbReference type="InterPro" id="IPR009057">
    <property type="entry name" value="Homeodomain-like_sf"/>
</dbReference>
<evidence type="ECO:0000313" key="7">
    <source>
        <dbReference type="EMBL" id="UVI34834.1"/>
    </source>
</evidence>
<organism evidence="7 8">
    <name type="scientific">Brevibacterium spongiae</name>
    <dbReference type="NCBI Taxonomy" id="2909672"/>
    <lineage>
        <taxon>Bacteria</taxon>
        <taxon>Bacillati</taxon>
        <taxon>Actinomycetota</taxon>
        <taxon>Actinomycetes</taxon>
        <taxon>Micrococcales</taxon>
        <taxon>Brevibacteriaceae</taxon>
        <taxon>Brevibacterium</taxon>
    </lineage>
</organism>
<dbReference type="PANTHER" id="PTHR30055">
    <property type="entry name" value="HTH-TYPE TRANSCRIPTIONAL REGULATOR RUTR"/>
    <property type="match status" value="1"/>
</dbReference>
<keyword evidence="1" id="KW-0678">Repressor</keyword>
<evidence type="ECO:0000256" key="4">
    <source>
        <dbReference type="ARBA" id="ARBA00023163"/>
    </source>
</evidence>
<name>A0ABY5SQ43_9MICO</name>
<evidence type="ECO:0000256" key="5">
    <source>
        <dbReference type="PROSITE-ProRule" id="PRU00335"/>
    </source>
</evidence>
<evidence type="ECO:0000256" key="2">
    <source>
        <dbReference type="ARBA" id="ARBA00023015"/>
    </source>
</evidence>
<dbReference type="SUPFAM" id="SSF46689">
    <property type="entry name" value="Homeodomain-like"/>
    <property type="match status" value="1"/>
</dbReference>
<feature type="domain" description="HTH tetR-type" evidence="6">
    <location>
        <begin position="7"/>
        <end position="67"/>
    </location>
</feature>
<dbReference type="SUPFAM" id="SSF48498">
    <property type="entry name" value="Tetracyclin repressor-like, C-terminal domain"/>
    <property type="match status" value="1"/>
</dbReference>
<dbReference type="EMBL" id="CP093443">
    <property type="protein sequence ID" value="UVI34834.1"/>
    <property type="molecule type" value="Genomic_DNA"/>
</dbReference>
<keyword evidence="3 5" id="KW-0238">DNA-binding</keyword>
<dbReference type="InterPro" id="IPR036271">
    <property type="entry name" value="Tet_transcr_reg_TetR-rel_C_sf"/>
</dbReference>
<gene>
    <name evidence="7" type="ORF">L1F31_11940</name>
</gene>
<protein>
    <submittedName>
        <fullName evidence="7">TetR family transcriptional regulator</fullName>
    </submittedName>
</protein>
<keyword evidence="4" id="KW-0804">Transcription</keyword>
<dbReference type="PANTHER" id="PTHR30055:SF200">
    <property type="entry name" value="HTH-TYPE TRANSCRIPTIONAL REPRESSOR BDCR"/>
    <property type="match status" value="1"/>
</dbReference>
<dbReference type="Gene3D" id="1.10.357.10">
    <property type="entry name" value="Tetracycline Repressor, domain 2"/>
    <property type="match status" value="1"/>
</dbReference>
<feature type="DNA-binding region" description="H-T-H motif" evidence="5">
    <location>
        <begin position="30"/>
        <end position="49"/>
    </location>
</feature>
<accession>A0ABY5SQ43</accession>
<evidence type="ECO:0000256" key="1">
    <source>
        <dbReference type="ARBA" id="ARBA00022491"/>
    </source>
</evidence>
<dbReference type="PROSITE" id="PS50977">
    <property type="entry name" value="HTH_TETR_2"/>
    <property type="match status" value="1"/>
</dbReference>
<proteinExistence type="predicted"/>
<dbReference type="InterPro" id="IPR050109">
    <property type="entry name" value="HTH-type_TetR-like_transc_reg"/>
</dbReference>
<dbReference type="InterPro" id="IPR039538">
    <property type="entry name" value="BetI_C"/>
</dbReference>
<keyword evidence="8" id="KW-1185">Reference proteome</keyword>
<keyword evidence="2" id="KW-0805">Transcription regulation</keyword>
<evidence type="ECO:0000256" key="3">
    <source>
        <dbReference type="ARBA" id="ARBA00023125"/>
    </source>
</evidence>
<evidence type="ECO:0000313" key="8">
    <source>
        <dbReference type="Proteomes" id="UP001064879"/>
    </source>
</evidence>